<dbReference type="InterPro" id="IPR037213">
    <property type="entry name" value="Run_dom_sf"/>
</dbReference>
<gene>
    <name evidence="5" type="primary">Snx29</name>
</gene>
<dbReference type="InterPro" id="IPR001683">
    <property type="entry name" value="PX_dom"/>
</dbReference>
<sequence length="718" mass="81248">MDPFKQERQSLHARLLDAVRECQTHLTNNQQQLASEQSSWVSCLCSQIETVLQHRLKKASGQIIGGFQLTNPAAVCFWPVIKFHLTSHEIKRFEDMVNITNDFGRGRAWIRCSLNEGSLERYFHMIIGNVDLLKSYYEEEAFLLDQEFASTLPHMAAGLSAIYFNLKFNDPALNGSLSSATAITPNNLLQSMLPSTFPIKPSFGQAEEVTTYREASLPAKVKKRSGKKKRSTIISFGDDDSSFSAGTFSSHKQKSNGDSSYLRKDASETTSYTTEQDSLVEETESDLSRSLCDLEINDDPTIAVTASIGIGTLQFKDVPHDIVMDDWSRTSSVSGLMSPEETKPAESFVVKNRCESIPETSIPQAGSSSKVSVGSTDLPISNSLHGNQREVQQTNQREVQYTAKKENKLSSEDLQKALNAVVHRKEEIEESNKSLRALLDSEMLLSAELRMKVSNLEAKLKQKDLEHEAYRVESERNTVILRKQLKSYIDGMKAIGKHDAIAANDVTLHPTEDNEIDSQSYEQKLTEVAEMHGELLEFNERLQMRLQCAITLLKSNKEELTSLRGPMARDDLVAKIESDDISEPISNLPASHALINIWIPSAIRQGKPSQSYYAYQVYIRIGTEEWNVYRRYSQFRELHKHMQKRFHMVETFHFPPKKVVGNTDTKFVEDRRKKLQSYLRLLLNNIIQNHERIVAKPEKPTLTALLPFFSETVEATAP</sequence>
<evidence type="ECO:0000259" key="4">
    <source>
        <dbReference type="PROSITE" id="PS50826"/>
    </source>
</evidence>
<dbReference type="InterPro" id="IPR036871">
    <property type="entry name" value="PX_dom_sf"/>
</dbReference>
<dbReference type="AlphaFoldDB" id="A0A6F9DTF1"/>
<keyword evidence="1" id="KW-0175">Coiled coil</keyword>
<dbReference type="InterPro" id="IPR004012">
    <property type="entry name" value="Run_dom"/>
</dbReference>
<feature type="compositionally biased region" description="Polar residues" evidence="2">
    <location>
        <begin position="268"/>
        <end position="277"/>
    </location>
</feature>
<name>A0A6F9DTF1_9ASCI</name>
<dbReference type="PROSITE" id="PS50826">
    <property type="entry name" value="RUN"/>
    <property type="match status" value="1"/>
</dbReference>
<dbReference type="SMART" id="SM00312">
    <property type="entry name" value="PX"/>
    <property type="match status" value="1"/>
</dbReference>
<feature type="coiled-coil region" evidence="1">
    <location>
        <begin position="411"/>
        <end position="473"/>
    </location>
</feature>
<organism evidence="5">
    <name type="scientific">Phallusia mammillata</name>
    <dbReference type="NCBI Taxonomy" id="59560"/>
    <lineage>
        <taxon>Eukaryota</taxon>
        <taxon>Metazoa</taxon>
        <taxon>Chordata</taxon>
        <taxon>Tunicata</taxon>
        <taxon>Ascidiacea</taxon>
        <taxon>Phlebobranchia</taxon>
        <taxon>Ascidiidae</taxon>
        <taxon>Phallusia</taxon>
    </lineage>
</organism>
<dbReference type="Pfam" id="PF02759">
    <property type="entry name" value="RUN"/>
    <property type="match status" value="1"/>
</dbReference>
<protein>
    <submittedName>
        <fullName evidence="5">Sorting nexin-29-like</fullName>
    </submittedName>
</protein>
<accession>A0A6F9DTF1</accession>
<dbReference type="Gene3D" id="1.20.58.900">
    <property type="match status" value="1"/>
</dbReference>
<evidence type="ECO:0000259" key="3">
    <source>
        <dbReference type="PROSITE" id="PS50195"/>
    </source>
</evidence>
<dbReference type="Pfam" id="PF00787">
    <property type="entry name" value="PX"/>
    <property type="match status" value="1"/>
</dbReference>
<dbReference type="CDD" id="cd07277">
    <property type="entry name" value="PX_RUN"/>
    <property type="match status" value="1"/>
</dbReference>
<dbReference type="PANTHER" id="PTHR47194">
    <property type="entry name" value="SORTING NEXIN-29-RELATED"/>
    <property type="match status" value="1"/>
</dbReference>
<feature type="domain" description="RUN" evidence="4">
    <location>
        <begin position="35"/>
        <end position="171"/>
    </location>
</feature>
<evidence type="ECO:0000256" key="1">
    <source>
        <dbReference type="SAM" id="Coils"/>
    </source>
</evidence>
<feature type="domain" description="PX" evidence="3">
    <location>
        <begin position="593"/>
        <end position="716"/>
    </location>
</feature>
<dbReference type="SUPFAM" id="SSF64268">
    <property type="entry name" value="PX domain"/>
    <property type="match status" value="1"/>
</dbReference>
<reference evidence="5" key="1">
    <citation type="submission" date="2020-04" db="EMBL/GenBank/DDBJ databases">
        <authorList>
            <person name="Neveu A P."/>
        </authorList>
    </citation>
    <scope>NUCLEOTIDE SEQUENCE</scope>
    <source>
        <tissue evidence="5">Whole embryo</tissue>
    </source>
</reference>
<dbReference type="Gene3D" id="3.30.1520.10">
    <property type="entry name" value="Phox-like domain"/>
    <property type="match status" value="1"/>
</dbReference>
<dbReference type="SMART" id="SM00593">
    <property type="entry name" value="RUN"/>
    <property type="match status" value="1"/>
</dbReference>
<evidence type="ECO:0000256" key="2">
    <source>
        <dbReference type="SAM" id="MobiDB-lite"/>
    </source>
</evidence>
<feature type="region of interest" description="Disordered" evidence="2">
    <location>
        <begin position="246"/>
        <end position="284"/>
    </location>
</feature>
<dbReference type="InterPro" id="IPR037916">
    <property type="entry name" value="SNX29_PX"/>
</dbReference>
<dbReference type="PANTHER" id="PTHR47194:SF3">
    <property type="entry name" value="SORTING NEXIN 29"/>
    <property type="match status" value="1"/>
</dbReference>
<proteinExistence type="evidence at transcript level"/>
<dbReference type="GO" id="GO:0035091">
    <property type="term" value="F:phosphatidylinositol binding"/>
    <property type="evidence" value="ECO:0007669"/>
    <property type="project" value="InterPro"/>
</dbReference>
<dbReference type="PROSITE" id="PS50195">
    <property type="entry name" value="PX"/>
    <property type="match status" value="1"/>
</dbReference>
<dbReference type="SUPFAM" id="SSF140741">
    <property type="entry name" value="RUN domain-like"/>
    <property type="match status" value="1"/>
</dbReference>
<dbReference type="EMBL" id="LR790599">
    <property type="protein sequence ID" value="CAB3266461.1"/>
    <property type="molecule type" value="mRNA"/>
</dbReference>
<evidence type="ECO:0000313" key="5">
    <source>
        <dbReference type="EMBL" id="CAB3266461.1"/>
    </source>
</evidence>